<evidence type="ECO:0000259" key="3">
    <source>
        <dbReference type="PROSITE" id="PS50118"/>
    </source>
</evidence>
<dbReference type="SUPFAM" id="SSF47095">
    <property type="entry name" value="HMG-box"/>
    <property type="match status" value="1"/>
</dbReference>
<feature type="domain" description="HMG box" evidence="3">
    <location>
        <begin position="26"/>
        <end position="94"/>
    </location>
</feature>
<comment type="caution">
    <text evidence="4">The sequence shown here is derived from an EMBL/GenBank/DDBJ whole genome shotgun (WGS) entry which is preliminary data.</text>
</comment>
<name>A0ABN7XAV0_GIGMA</name>
<dbReference type="Gene3D" id="1.10.30.10">
    <property type="entry name" value="High mobility group box domain"/>
    <property type="match status" value="1"/>
</dbReference>
<dbReference type="Pfam" id="PF00505">
    <property type="entry name" value="HMG_box"/>
    <property type="match status" value="1"/>
</dbReference>
<reference evidence="4 5" key="1">
    <citation type="submission" date="2021-06" db="EMBL/GenBank/DDBJ databases">
        <authorList>
            <person name="Kallberg Y."/>
            <person name="Tangrot J."/>
            <person name="Rosling A."/>
        </authorList>
    </citation>
    <scope>NUCLEOTIDE SEQUENCE [LARGE SCALE GENOMIC DNA]</scope>
    <source>
        <strain evidence="4 5">120-4 pot B 10/14</strain>
    </source>
</reference>
<dbReference type="EMBL" id="CAJVQB010106776">
    <property type="protein sequence ID" value="CAG8851576.1"/>
    <property type="molecule type" value="Genomic_DNA"/>
</dbReference>
<feature type="region of interest" description="Disordered" evidence="2">
    <location>
        <begin position="86"/>
        <end position="109"/>
    </location>
</feature>
<evidence type="ECO:0000256" key="2">
    <source>
        <dbReference type="SAM" id="MobiDB-lite"/>
    </source>
</evidence>
<protein>
    <submittedName>
        <fullName evidence="4">11797_t:CDS:1</fullName>
    </submittedName>
</protein>
<dbReference type="Proteomes" id="UP000789901">
    <property type="component" value="Unassembled WGS sequence"/>
</dbReference>
<feature type="DNA-binding region" description="HMG box" evidence="1">
    <location>
        <begin position="26"/>
        <end position="94"/>
    </location>
</feature>
<dbReference type="InterPro" id="IPR009071">
    <property type="entry name" value="HMG_box_dom"/>
</dbReference>
<keyword evidence="5" id="KW-1185">Reference proteome</keyword>
<feature type="non-terminal residue" evidence="4">
    <location>
        <position position="151"/>
    </location>
</feature>
<evidence type="ECO:0000313" key="4">
    <source>
        <dbReference type="EMBL" id="CAG8851576.1"/>
    </source>
</evidence>
<evidence type="ECO:0000256" key="1">
    <source>
        <dbReference type="PROSITE-ProRule" id="PRU00267"/>
    </source>
</evidence>
<dbReference type="InterPro" id="IPR036910">
    <property type="entry name" value="HMG_box_dom_sf"/>
</dbReference>
<sequence>VPFPPIVDIEDLITRPRVGKKGLRPRTKPPNAFLIYRMQYVKELRAKKHNLPMRDVSSTIANSWREEPNHVVNLYEEIARQAKERFDQKFPKPPTPQKVPVSRHSQQQRTINKHTIPPITQSYYNFYSNDAFLPPPNYQMHSYDLNQKYFR</sequence>
<keyword evidence="1" id="KW-0238">DNA-binding</keyword>
<feature type="non-terminal residue" evidence="4">
    <location>
        <position position="1"/>
    </location>
</feature>
<accession>A0ABN7XAV0</accession>
<organism evidence="4 5">
    <name type="scientific">Gigaspora margarita</name>
    <dbReference type="NCBI Taxonomy" id="4874"/>
    <lineage>
        <taxon>Eukaryota</taxon>
        <taxon>Fungi</taxon>
        <taxon>Fungi incertae sedis</taxon>
        <taxon>Mucoromycota</taxon>
        <taxon>Glomeromycotina</taxon>
        <taxon>Glomeromycetes</taxon>
        <taxon>Diversisporales</taxon>
        <taxon>Gigasporaceae</taxon>
        <taxon>Gigaspora</taxon>
    </lineage>
</organism>
<proteinExistence type="predicted"/>
<dbReference type="PROSITE" id="PS50118">
    <property type="entry name" value="HMG_BOX_2"/>
    <property type="match status" value="1"/>
</dbReference>
<evidence type="ECO:0000313" key="5">
    <source>
        <dbReference type="Proteomes" id="UP000789901"/>
    </source>
</evidence>
<gene>
    <name evidence="4" type="ORF">GMARGA_LOCUS40812</name>
</gene>
<keyword evidence="1" id="KW-0539">Nucleus</keyword>